<gene>
    <name evidence="2" type="ORF">TWF481_006366</name>
</gene>
<dbReference type="EMBL" id="JAVHJL010000003">
    <property type="protein sequence ID" value="KAK6507947.1"/>
    <property type="molecule type" value="Genomic_DNA"/>
</dbReference>
<comment type="caution">
    <text evidence="2">The sequence shown here is derived from an EMBL/GenBank/DDBJ whole genome shotgun (WGS) entry which is preliminary data.</text>
</comment>
<organism evidence="2 3">
    <name type="scientific">Arthrobotrys musiformis</name>
    <dbReference type="NCBI Taxonomy" id="47236"/>
    <lineage>
        <taxon>Eukaryota</taxon>
        <taxon>Fungi</taxon>
        <taxon>Dikarya</taxon>
        <taxon>Ascomycota</taxon>
        <taxon>Pezizomycotina</taxon>
        <taxon>Orbiliomycetes</taxon>
        <taxon>Orbiliales</taxon>
        <taxon>Orbiliaceae</taxon>
        <taxon>Arthrobotrys</taxon>
    </lineage>
</organism>
<evidence type="ECO:0000256" key="1">
    <source>
        <dbReference type="SAM" id="MobiDB-lite"/>
    </source>
</evidence>
<sequence length="257" mass="29407">MAGVRAEFREFMKAEAAKMERQRRGKKQQDDISSRSNYSSSDSSSGSEPDSRESDEERYCQCKDHFCLLERRIQREVKRELRQLQRARRNRCDDSADDGVGRGGRRRAGGADAQYRSNSTSRPRRGSLAPGIATVRLTTEFRVRGEVRGLLPMGKPTASFKYLPVQPGDERAMATLCRHGDYYNFVHENHDPDLVRGDRQITRRITFSADTRPPLTGVEVPFPGGVWRIERFIWSEPQNDDGTGCRGFEKLYLLEEP</sequence>
<feature type="region of interest" description="Disordered" evidence="1">
    <location>
        <begin position="13"/>
        <end position="56"/>
    </location>
</feature>
<protein>
    <submittedName>
        <fullName evidence="2">Uncharacterized protein</fullName>
    </submittedName>
</protein>
<dbReference type="AlphaFoldDB" id="A0AAV9WIG7"/>
<proteinExistence type="predicted"/>
<evidence type="ECO:0000313" key="2">
    <source>
        <dbReference type="EMBL" id="KAK6507947.1"/>
    </source>
</evidence>
<name>A0AAV9WIG7_9PEZI</name>
<accession>A0AAV9WIG7</accession>
<reference evidence="2 3" key="1">
    <citation type="submission" date="2023-08" db="EMBL/GenBank/DDBJ databases">
        <authorList>
            <person name="Palmer J.M."/>
        </authorList>
    </citation>
    <scope>NUCLEOTIDE SEQUENCE [LARGE SCALE GENOMIC DNA]</scope>
    <source>
        <strain evidence="2 3">TWF481</strain>
    </source>
</reference>
<evidence type="ECO:0000313" key="3">
    <source>
        <dbReference type="Proteomes" id="UP001370758"/>
    </source>
</evidence>
<keyword evidence="3" id="KW-1185">Reference proteome</keyword>
<feature type="compositionally biased region" description="Low complexity" evidence="1">
    <location>
        <begin position="34"/>
        <end position="48"/>
    </location>
</feature>
<feature type="compositionally biased region" description="Basic and acidic residues" evidence="1">
    <location>
        <begin position="13"/>
        <end position="33"/>
    </location>
</feature>
<dbReference type="Proteomes" id="UP001370758">
    <property type="component" value="Unassembled WGS sequence"/>
</dbReference>
<feature type="region of interest" description="Disordered" evidence="1">
    <location>
        <begin position="85"/>
        <end position="127"/>
    </location>
</feature>